<comment type="caution">
    <text evidence="2">The sequence shown here is derived from an EMBL/GenBank/DDBJ whole genome shotgun (WGS) entry which is preliminary data.</text>
</comment>
<gene>
    <name evidence="2" type="ORF">IP97_02488</name>
</gene>
<evidence type="ECO:0008006" key="4">
    <source>
        <dbReference type="Google" id="ProtNLM"/>
    </source>
</evidence>
<feature type="chain" id="PRO_5022939480" description="YD repeat-containing protein" evidence="1">
    <location>
        <begin position="19"/>
        <end position="450"/>
    </location>
</feature>
<accession>A0A562K9Q9</accession>
<sequence length="450" mass="52217">MKKIITLIAVLVINFTNAQIAKYKASDFNLSADVTKYEEKEFYFDFGLNKYKLSNTRTIYIEKGLVTKIENLSNYFMYMEATNTFNYTNGLLQSIHIKTQLGEFTENFVHKNGKIAEKRDAAKKSVFEYDAKGNLSKETVYEKDAMVEKITYANYNSPNSYTKKSIKYANNEEDQVNEQIIKNGLLISEKNTTKYSTLTETYQYDKNRNKTQYTRDDKVFKNCYEYDSKGNIVRSQIQQLDFDTDDKVNYFTFAKVTYSNGKTAGKADFDVNYVKKYDSNSASYDVSTSFHGASDEELNKALADLQALLKSTYKIKKNQDNSFTIKDSKEEEITNSVDAVRSKNDILVYDILYKKSVLLKNFFNDEVRVGEWYEMEELSSPTGMYWIFSEAPEFFVIQNGVILDSSLYKLVKTKKDDDFIVQEAGIDKYIIRDLNSKGFETFYPLEFLNN</sequence>
<feature type="signal peptide" evidence="1">
    <location>
        <begin position="1"/>
        <end position="18"/>
    </location>
</feature>
<proteinExistence type="predicted"/>
<evidence type="ECO:0000313" key="3">
    <source>
        <dbReference type="Proteomes" id="UP000315312"/>
    </source>
</evidence>
<dbReference type="AlphaFoldDB" id="A0A562K9Q9"/>
<protein>
    <recommendedName>
        <fullName evidence="4">YD repeat-containing protein</fullName>
    </recommendedName>
</protein>
<organism evidence="2 3">
    <name type="scientific">Flavobacterium cheniae</name>
    <dbReference type="NCBI Taxonomy" id="295428"/>
    <lineage>
        <taxon>Bacteria</taxon>
        <taxon>Pseudomonadati</taxon>
        <taxon>Bacteroidota</taxon>
        <taxon>Flavobacteriia</taxon>
        <taxon>Flavobacteriales</taxon>
        <taxon>Flavobacteriaceae</taxon>
        <taxon>Flavobacterium</taxon>
    </lineage>
</organism>
<keyword evidence="3" id="KW-1185">Reference proteome</keyword>
<reference evidence="2 3" key="1">
    <citation type="journal article" date="2015" name="Stand. Genomic Sci.">
        <title>Genomic Encyclopedia of Bacterial and Archaeal Type Strains, Phase III: the genomes of soil and plant-associated and newly described type strains.</title>
        <authorList>
            <person name="Whitman W.B."/>
            <person name="Woyke T."/>
            <person name="Klenk H.P."/>
            <person name="Zhou Y."/>
            <person name="Lilburn T.G."/>
            <person name="Beck B.J."/>
            <person name="De Vos P."/>
            <person name="Vandamme P."/>
            <person name="Eisen J.A."/>
            <person name="Garrity G."/>
            <person name="Hugenholtz P."/>
            <person name="Kyrpides N.C."/>
        </authorList>
    </citation>
    <scope>NUCLEOTIDE SEQUENCE [LARGE SCALE GENOMIC DNA]</scope>
    <source>
        <strain evidence="2 3">CGMCC 1.6844</strain>
    </source>
</reference>
<evidence type="ECO:0000313" key="2">
    <source>
        <dbReference type="EMBL" id="TWH92126.1"/>
    </source>
</evidence>
<dbReference type="OrthoDB" id="1318180at2"/>
<dbReference type="RefSeq" id="WP_133608044.1">
    <property type="nucleotide sequence ID" value="NZ_SNZC01000002.1"/>
</dbReference>
<name>A0A562K9Q9_9FLAO</name>
<dbReference type="EMBL" id="VLKM01000014">
    <property type="protein sequence ID" value="TWH92126.1"/>
    <property type="molecule type" value="Genomic_DNA"/>
</dbReference>
<dbReference type="Proteomes" id="UP000315312">
    <property type="component" value="Unassembled WGS sequence"/>
</dbReference>
<evidence type="ECO:0000256" key="1">
    <source>
        <dbReference type="SAM" id="SignalP"/>
    </source>
</evidence>
<keyword evidence="1" id="KW-0732">Signal</keyword>